<dbReference type="FunFam" id="2.30.180.10:FF:000014">
    <property type="entry name" value="Stabilin 1"/>
    <property type="match status" value="1"/>
</dbReference>
<evidence type="ECO:0000313" key="4">
    <source>
        <dbReference type="Proteomes" id="UP000326354"/>
    </source>
</evidence>
<dbReference type="KEGG" id="uam:UABAM_00160"/>
<organism evidence="3 4">
    <name type="scientific">Uabimicrobium amorphum</name>
    <dbReference type="NCBI Taxonomy" id="2596890"/>
    <lineage>
        <taxon>Bacteria</taxon>
        <taxon>Pseudomonadati</taxon>
        <taxon>Planctomycetota</taxon>
        <taxon>Candidatus Uabimicrobiia</taxon>
        <taxon>Candidatus Uabimicrobiales</taxon>
        <taxon>Candidatus Uabimicrobiaceae</taxon>
        <taxon>Candidatus Uabimicrobium</taxon>
    </lineage>
</organism>
<dbReference type="InterPro" id="IPR050904">
    <property type="entry name" value="Adhesion/Biosynth-related"/>
</dbReference>
<dbReference type="Gene3D" id="2.30.180.10">
    <property type="entry name" value="FAS1 domain"/>
    <property type="match status" value="2"/>
</dbReference>
<dbReference type="AlphaFoldDB" id="A0A5S9II45"/>
<dbReference type="Proteomes" id="UP000326354">
    <property type="component" value="Chromosome"/>
</dbReference>
<feature type="domain" description="FAS1" evidence="2">
    <location>
        <begin position="152"/>
        <end position="284"/>
    </location>
</feature>
<dbReference type="SMART" id="SM00554">
    <property type="entry name" value="FAS1"/>
    <property type="match status" value="2"/>
</dbReference>
<feature type="signal peptide" evidence="1">
    <location>
        <begin position="1"/>
        <end position="18"/>
    </location>
</feature>
<evidence type="ECO:0000313" key="3">
    <source>
        <dbReference type="EMBL" id="BBM81821.1"/>
    </source>
</evidence>
<dbReference type="EMBL" id="AP019860">
    <property type="protein sequence ID" value="BBM81821.1"/>
    <property type="molecule type" value="Genomic_DNA"/>
</dbReference>
<evidence type="ECO:0000259" key="2">
    <source>
        <dbReference type="PROSITE" id="PS50213"/>
    </source>
</evidence>
<dbReference type="PROSITE" id="PS50213">
    <property type="entry name" value="FAS1"/>
    <property type="match status" value="2"/>
</dbReference>
<keyword evidence="4" id="KW-1185">Reference proteome</keyword>
<dbReference type="PANTHER" id="PTHR10900:SF77">
    <property type="entry name" value="FI19380P1"/>
    <property type="match status" value="1"/>
</dbReference>
<proteinExistence type="predicted"/>
<reference evidence="3 4" key="1">
    <citation type="submission" date="2019-08" db="EMBL/GenBank/DDBJ databases">
        <title>Complete genome sequence of Candidatus Uab amorphum.</title>
        <authorList>
            <person name="Shiratori T."/>
            <person name="Suzuki S."/>
            <person name="Kakizawa Y."/>
            <person name="Ishida K."/>
        </authorList>
    </citation>
    <scope>NUCLEOTIDE SEQUENCE [LARGE SCALE GENOMIC DNA]</scope>
    <source>
        <strain evidence="3 4">SRT547</strain>
    </source>
</reference>
<gene>
    <name evidence="3" type="ORF">UABAM_00160</name>
</gene>
<name>A0A5S9II45_UABAM</name>
<evidence type="ECO:0000256" key="1">
    <source>
        <dbReference type="SAM" id="SignalP"/>
    </source>
</evidence>
<dbReference type="PANTHER" id="PTHR10900">
    <property type="entry name" value="PERIOSTIN-RELATED"/>
    <property type="match status" value="1"/>
</dbReference>
<dbReference type="Pfam" id="PF02469">
    <property type="entry name" value="Fasciclin"/>
    <property type="match status" value="2"/>
</dbReference>
<dbReference type="OrthoDB" id="9800666at2"/>
<protein>
    <recommendedName>
        <fullName evidence="2">FAS1 domain-containing protein</fullName>
    </recommendedName>
</protein>
<feature type="chain" id="PRO_5025019589" description="FAS1 domain-containing protein" evidence="1">
    <location>
        <begin position="19"/>
        <end position="394"/>
    </location>
</feature>
<keyword evidence="1" id="KW-0732">Signal</keyword>
<dbReference type="FunFam" id="2.30.180.10:FF:000032">
    <property type="entry name" value="Fasciclin domain-containing protein, putative"/>
    <property type="match status" value="1"/>
</dbReference>
<dbReference type="InterPro" id="IPR000782">
    <property type="entry name" value="FAS1_domain"/>
</dbReference>
<accession>A0A5S9II45</accession>
<feature type="domain" description="FAS1" evidence="2">
    <location>
        <begin position="18"/>
        <end position="148"/>
    </location>
</feature>
<sequence length="394" mass="43538">MTKWIIVTILVCAPSAFAANILETAQQTNQFNTLLTAIQKSGLQNTLEGDGPFTVFAPTDEAFAKIPQETLQKVLDDKATLVNILTYHVIAEKLNSWEILDKRSLKTVNGQLLAPTYDGNNLQIQKANITTVDIKCDNGVIHVIDNVMMPVLENIAVIATNAKIFNTLVAAVEKAGLLEALTGEGTLTVFAPTDEAFAKIPQQQIEQLLQDKNADKLVALLKYHVLGESLYARDLLKAQNRATLLGQTLNFSYENGNTLVEKVVISKPNVVASNGIIHIVDQVLIPKDWSLETEGETLSQQKTNTFSPEKMQKIIELAIERGVPLYNHGQAAGCAAVYEVTINFILQEPGLPNDLATTLRQALNKADNQNSYRLKAWTYRYALDEAYMRVKNMN</sequence>
<dbReference type="RefSeq" id="WP_151966087.1">
    <property type="nucleotide sequence ID" value="NZ_AP019860.1"/>
</dbReference>
<dbReference type="SUPFAM" id="SSF82153">
    <property type="entry name" value="FAS1 domain"/>
    <property type="match status" value="2"/>
</dbReference>
<dbReference type="InterPro" id="IPR036378">
    <property type="entry name" value="FAS1_dom_sf"/>
</dbReference>